<organism evidence="1">
    <name type="scientific">viral metagenome</name>
    <dbReference type="NCBI Taxonomy" id="1070528"/>
    <lineage>
        <taxon>unclassified sequences</taxon>
        <taxon>metagenomes</taxon>
        <taxon>organismal metagenomes</taxon>
    </lineage>
</organism>
<dbReference type="AlphaFoldDB" id="A0A6M3XDT5"/>
<name>A0A6M3XDT5_9ZZZZ</name>
<gene>
    <name evidence="1" type="ORF">TM448B00540_0009</name>
</gene>
<protein>
    <submittedName>
        <fullName evidence="1">Uncharacterized protein</fullName>
    </submittedName>
</protein>
<sequence length="93" mass="11787">MKDLNRNRLRYRRDPRVDRGIMDSSYRYNKWKKFNIQCPNCRYNIVSIKELKKYKWKYLEGSSYYIIIEYKCPSCGWLIFKDRIFYKKEEYIR</sequence>
<proteinExistence type="predicted"/>
<evidence type="ECO:0000313" key="1">
    <source>
        <dbReference type="EMBL" id="QJH95819.1"/>
    </source>
</evidence>
<reference evidence="1" key="1">
    <citation type="submission" date="2020-03" db="EMBL/GenBank/DDBJ databases">
        <title>The deep terrestrial virosphere.</title>
        <authorList>
            <person name="Holmfeldt K."/>
            <person name="Nilsson E."/>
            <person name="Simone D."/>
            <person name="Lopez-Fernandez M."/>
            <person name="Wu X."/>
            <person name="de Brujin I."/>
            <person name="Lundin D."/>
            <person name="Andersson A."/>
            <person name="Bertilsson S."/>
            <person name="Dopson M."/>
        </authorList>
    </citation>
    <scope>NUCLEOTIDE SEQUENCE</scope>
    <source>
        <strain evidence="1">TM448B00540</strain>
    </source>
</reference>
<accession>A0A6M3XDT5</accession>
<dbReference type="EMBL" id="MT144630">
    <property type="protein sequence ID" value="QJH95819.1"/>
    <property type="molecule type" value="Genomic_DNA"/>
</dbReference>